<accession>A0A7Z7BM97</accession>
<dbReference type="EMBL" id="FNDI01000067">
    <property type="protein sequence ID" value="SDJ57915.1"/>
    <property type="molecule type" value="Genomic_DNA"/>
</dbReference>
<reference evidence="1" key="1">
    <citation type="submission" date="2016-10" db="EMBL/GenBank/DDBJ databases">
        <authorList>
            <person name="Varghese N."/>
            <person name="Submissions S."/>
        </authorList>
    </citation>
    <scope>NUCLEOTIDE SEQUENCE [LARGE SCALE GENOMIC DNA]</scope>
    <source>
        <strain evidence="1">YR281</strain>
    </source>
</reference>
<gene>
    <name evidence="1" type="ORF">SAMN04487926_16710</name>
</gene>
<evidence type="ECO:0000313" key="1">
    <source>
        <dbReference type="EMBL" id="SDJ57915.1"/>
    </source>
</evidence>
<sequence>MFGYTDWDCYVRSEHYAENVRRDVEECAYEVEEKGDGFTGSGMKNAY</sequence>
<organism evidence="1 2">
    <name type="scientific">Paraburkholderia steynii</name>
    <dbReference type="NCBI Taxonomy" id="1245441"/>
    <lineage>
        <taxon>Bacteria</taxon>
        <taxon>Pseudomonadati</taxon>
        <taxon>Pseudomonadota</taxon>
        <taxon>Betaproteobacteria</taxon>
        <taxon>Burkholderiales</taxon>
        <taxon>Burkholderiaceae</taxon>
        <taxon>Paraburkholderia</taxon>
    </lineage>
</organism>
<evidence type="ECO:0000313" key="2">
    <source>
        <dbReference type="Proteomes" id="UP000198900"/>
    </source>
</evidence>
<name>A0A7Z7BM97_9BURK</name>
<proteinExistence type="predicted"/>
<dbReference type="AlphaFoldDB" id="A0A7Z7BM97"/>
<dbReference type="Proteomes" id="UP000198900">
    <property type="component" value="Unassembled WGS sequence"/>
</dbReference>
<comment type="caution">
    <text evidence="1">The sequence shown here is derived from an EMBL/GenBank/DDBJ whole genome shotgun (WGS) entry which is preliminary data.</text>
</comment>
<protein>
    <submittedName>
        <fullName evidence="1">Uncharacterized protein</fullName>
    </submittedName>
</protein>
<keyword evidence="2" id="KW-1185">Reference proteome</keyword>